<name>A0A941D2U7_9CAUL</name>
<feature type="domain" description="Glycosyl transferase family 1" evidence="1">
    <location>
        <begin position="212"/>
        <end position="375"/>
    </location>
</feature>
<protein>
    <submittedName>
        <fullName evidence="2">Glycosyltransferase</fullName>
    </submittedName>
</protein>
<dbReference type="PANTHER" id="PTHR46656:SF3">
    <property type="entry name" value="PUTATIVE-RELATED"/>
    <property type="match status" value="1"/>
</dbReference>
<gene>
    <name evidence="2" type="ORF">JKL49_17910</name>
</gene>
<comment type="caution">
    <text evidence="2">The sequence shown here is derived from an EMBL/GenBank/DDBJ whole genome shotgun (WGS) entry which is preliminary data.</text>
</comment>
<dbReference type="EMBL" id="JAGSGD010000001">
    <property type="protein sequence ID" value="MBR7621275.1"/>
    <property type="molecule type" value="Genomic_DNA"/>
</dbReference>
<dbReference type="SUPFAM" id="SSF53756">
    <property type="entry name" value="UDP-Glycosyltransferase/glycogen phosphorylase"/>
    <property type="match status" value="1"/>
</dbReference>
<dbReference type="Gene3D" id="3.40.50.2000">
    <property type="entry name" value="Glycogen Phosphorylase B"/>
    <property type="match status" value="1"/>
</dbReference>
<reference evidence="2" key="1">
    <citation type="submission" date="2021-04" db="EMBL/GenBank/DDBJ databases">
        <title>Draft genome assembly of strain Phenylobacterium sp. 20VBR1 using MiniION and Illumina platforms.</title>
        <authorList>
            <person name="Thomas F.A."/>
            <person name="Krishnan K.P."/>
            <person name="Sinha R.K."/>
        </authorList>
    </citation>
    <scope>NUCLEOTIDE SEQUENCE</scope>
    <source>
        <strain evidence="2">20VBR1</strain>
    </source>
</reference>
<proteinExistence type="predicted"/>
<dbReference type="PANTHER" id="PTHR46656">
    <property type="entry name" value="PUTATIVE-RELATED"/>
    <property type="match status" value="1"/>
</dbReference>
<keyword evidence="3" id="KW-1185">Reference proteome</keyword>
<evidence type="ECO:0000313" key="3">
    <source>
        <dbReference type="Proteomes" id="UP000622580"/>
    </source>
</evidence>
<evidence type="ECO:0000259" key="1">
    <source>
        <dbReference type="Pfam" id="PF00534"/>
    </source>
</evidence>
<dbReference type="RefSeq" id="WP_215342318.1">
    <property type="nucleotide sequence ID" value="NZ_JAGSGD010000001.1"/>
</dbReference>
<dbReference type="GO" id="GO:0016757">
    <property type="term" value="F:glycosyltransferase activity"/>
    <property type="evidence" value="ECO:0007669"/>
    <property type="project" value="InterPro"/>
</dbReference>
<dbReference type="CDD" id="cd03801">
    <property type="entry name" value="GT4_PimA-like"/>
    <property type="match status" value="1"/>
</dbReference>
<dbReference type="AlphaFoldDB" id="A0A941D2U7"/>
<organism evidence="2 3">
    <name type="scientific">Phenylobacterium glaciei</name>
    <dbReference type="NCBI Taxonomy" id="2803784"/>
    <lineage>
        <taxon>Bacteria</taxon>
        <taxon>Pseudomonadati</taxon>
        <taxon>Pseudomonadota</taxon>
        <taxon>Alphaproteobacteria</taxon>
        <taxon>Caulobacterales</taxon>
        <taxon>Caulobacteraceae</taxon>
        <taxon>Phenylobacterium</taxon>
    </lineage>
</organism>
<dbReference type="InterPro" id="IPR001296">
    <property type="entry name" value="Glyco_trans_1"/>
</dbReference>
<accession>A0A941D2U7</accession>
<evidence type="ECO:0000313" key="2">
    <source>
        <dbReference type="EMBL" id="MBR7621275.1"/>
    </source>
</evidence>
<sequence length="404" mass="43277">MSLVATARRIWRGLVPKSLRLAAQPVLARALSAYVRVSARAPHAADTVGGPIRVVGFFEGSHGIAASARLAVRAFEALGVPVEKVDVSEAQLDWIGKAGAAPVPGPWIFHLNAPELLAALAYLGPKRVLGPRYGYWAWELPRAPDLWLKDAALVDGIWAPSSYTADALAGAAAPVRVVPHPLFLEDYRDVVPTPHAAEFLAVSLFDFNSAAARKNPEGVISAFAQAFGEDASVRLLMKTQNGHLFHDHLARLRQLAPANVTIEDAVWPYEQVKSLIAGADVLISLHRAEGFGLTPAEAMALGTPVIATGWSGNLDFMDANSAMLIGSHQVPVRDSQGIYAGQTWAEPDTAAAAEALQRLRTTPELGRRLAENGRRMVAERLSPQAWFSTLPDAVKRAAMAAIRG</sequence>
<dbReference type="Pfam" id="PF00534">
    <property type="entry name" value="Glycos_transf_1"/>
    <property type="match status" value="1"/>
</dbReference>
<dbReference type="Proteomes" id="UP000622580">
    <property type="component" value="Unassembled WGS sequence"/>
</dbReference>